<evidence type="ECO:0000313" key="3">
    <source>
        <dbReference type="WBParaSite" id="nRc.2.0.1.t17668-RA"/>
    </source>
</evidence>
<keyword evidence="2" id="KW-1185">Reference proteome</keyword>
<protein>
    <submittedName>
        <fullName evidence="3">Uncharacterized protein</fullName>
    </submittedName>
</protein>
<name>A0A915IUD3_ROMCU</name>
<evidence type="ECO:0000313" key="2">
    <source>
        <dbReference type="Proteomes" id="UP000887565"/>
    </source>
</evidence>
<dbReference type="WBParaSite" id="nRc.2.0.1.t17668-RA">
    <property type="protein sequence ID" value="nRc.2.0.1.t17668-RA"/>
    <property type="gene ID" value="nRc.2.0.1.g17668"/>
</dbReference>
<dbReference type="Proteomes" id="UP000887565">
    <property type="component" value="Unplaced"/>
</dbReference>
<organism evidence="2 3">
    <name type="scientific">Romanomermis culicivorax</name>
    <name type="common">Nematode worm</name>
    <dbReference type="NCBI Taxonomy" id="13658"/>
    <lineage>
        <taxon>Eukaryota</taxon>
        <taxon>Metazoa</taxon>
        <taxon>Ecdysozoa</taxon>
        <taxon>Nematoda</taxon>
        <taxon>Enoplea</taxon>
        <taxon>Dorylaimia</taxon>
        <taxon>Mermithida</taxon>
        <taxon>Mermithoidea</taxon>
        <taxon>Mermithidae</taxon>
        <taxon>Romanomermis</taxon>
    </lineage>
</organism>
<evidence type="ECO:0000256" key="1">
    <source>
        <dbReference type="SAM" id="MobiDB-lite"/>
    </source>
</evidence>
<reference evidence="3" key="1">
    <citation type="submission" date="2022-11" db="UniProtKB">
        <authorList>
            <consortium name="WormBaseParasite"/>
        </authorList>
    </citation>
    <scope>IDENTIFICATION</scope>
</reference>
<dbReference type="AlphaFoldDB" id="A0A915IUD3"/>
<sequence>MHNVQGEEMMDISGPSMGIPPPQRPPSATNPDYISPLKRNMEIGQPGPDHSGQRHNVRILKFKPVVP</sequence>
<feature type="region of interest" description="Disordered" evidence="1">
    <location>
        <begin position="1"/>
        <end position="57"/>
    </location>
</feature>
<accession>A0A915IUD3</accession>
<proteinExistence type="predicted"/>